<dbReference type="PANTHER" id="PTHR24321">
    <property type="entry name" value="DEHYDROGENASES, SHORT CHAIN"/>
    <property type="match status" value="1"/>
</dbReference>
<gene>
    <name evidence="3" type="ORF">SAMN02745824_1523</name>
</gene>
<dbReference type="InterPro" id="IPR036291">
    <property type="entry name" value="NAD(P)-bd_dom_sf"/>
</dbReference>
<dbReference type="AlphaFoldDB" id="A0A1N6D4K0"/>
<evidence type="ECO:0000313" key="4">
    <source>
        <dbReference type="Proteomes" id="UP000185192"/>
    </source>
</evidence>
<sequence>MKLKGKTALVTGAAGGIGAEVCRLFSKEGANIVVADIDADAAEQLAAQVADSAIAVALDVSSQSSWTAVAQRFEDDEVALDILVNAAGISGFGNIDEIDYAFWTRFQNINADSIFLSVKSMLPMLRKSQAASVLNMGSTLALKPNGQLPAYSAAKGSLRSATKSLALYFAENGDNIRCNAIHPGSTLTPMMEANLGNSSEERQANYQARIDIHPLGKVLGRITLPDDIAKAALFLCSDDATFITGVDLAVDGGATAFC</sequence>
<dbReference type="Gene3D" id="3.40.50.720">
    <property type="entry name" value="NAD(P)-binding Rossmann-like Domain"/>
    <property type="match status" value="1"/>
</dbReference>
<comment type="similarity">
    <text evidence="1">Belongs to the short-chain dehydrogenases/reductases (SDR) family.</text>
</comment>
<name>A0A1N6D4K0_9SPHN</name>
<protein>
    <submittedName>
        <fullName evidence="3">Enoyl-(Acyl carrier protein) reductase</fullName>
    </submittedName>
</protein>
<reference evidence="4" key="1">
    <citation type="submission" date="2016-11" db="EMBL/GenBank/DDBJ databases">
        <authorList>
            <person name="Varghese N."/>
            <person name="Submissions S."/>
        </authorList>
    </citation>
    <scope>NUCLEOTIDE SEQUENCE [LARGE SCALE GENOMIC DNA]</scope>
    <source>
        <strain evidence="4">DSM 22363</strain>
    </source>
</reference>
<evidence type="ECO:0000313" key="3">
    <source>
        <dbReference type="EMBL" id="SIN65584.1"/>
    </source>
</evidence>
<keyword evidence="4" id="KW-1185">Reference proteome</keyword>
<evidence type="ECO:0000256" key="1">
    <source>
        <dbReference type="ARBA" id="ARBA00006484"/>
    </source>
</evidence>
<keyword evidence="2" id="KW-0560">Oxidoreductase</keyword>
<dbReference type="EMBL" id="FSQW01000001">
    <property type="protein sequence ID" value="SIN65584.1"/>
    <property type="molecule type" value="Genomic_DNA"/>
</dbReference>
<organism evidence="3 4">
    <name type="scientific">Parasphingorhabdus marina DSM 22363</name>
    <dbReference type="NCBI Taxonomy" id="1123272"/>
    <lineage>
        <taxon>Bacteria</taxon>
        <taxon>Pseudomonadati</taxon>
        <taxon>Pseudomonadota</taxon>
        <taxon>Alphaproteobacteria</taxon>
        <taxon>Sphingomonadales</taxon>
        <taxon>Sphingomonadaceae</taxon>
        <taxon>Parasphingorhabdus</taxon>
    </lineage>
</organism>
<dbReference type="PANTHER" id="PTHR24321:SF15">
    <property type="entry name" value="OXIDOREDUCTASE UCPA"/>
    <property type="match status" value="1"/>
</dbReference>
<dbReference type="Pfam" id="PF13561">
    <property type="entry name" value="adh_short_C2"/>
    <property type="match status" value="1"/>
</dbReference>
<dbReference type="Proteomes" id="UP000185192">
    <property type="component" value="Unassembled WGS sequence"/>
</dbReference>
<dbReference type="STRING" id="1123272.SAMN02745824_1523"/>
<accession>A0A1N6D4K0</accession>
<dbReference type="FunFam" id="3.40.50.720:FF:000084">
    <property type="entry name" value="Short-chain dehydrogenase reductase"/>
    <property type="match status" value="1"/>
</dbReference>
<dbReference type="GO" id="GO:0016491">
    <property type="term" value="F:oxidoreductase activity"/>
    <property type="evidence" value="ECO:0007669"/>
    <property type="project" value="UniProtKB-KW"/>
</dbReference>
<dbReference type="SUPFAM" id="SSF51735">
    <property type="entry name" value="NAD(P)-binding Rossmann-fold domains"/>
    <property type="match status" value="1"/>
</dbReference>
<dbReference type="InterPro" id="IPR002347">
    <property type="entry name" value="SDR_fam"/>
</dbReference>
<evidence type="ECO:0000256" key="2">
    <source>
        <dbReference type="ARBA" id="ARBA00023002"/>
    </source>
</evidence>
<proteinExistence type="inferred from homology"/>
<dbReference type="PRINTS" id="PR00081">
    <property type="entry name" value="GDHRDH"/>
</dbReference>
<dbReference type="PRINTS" id="PR00080">
    <property type="entry name" value="SDRFAMILY"/>
</dbReference>